<dbReference type="InterPro" id="IPR036179">
    <property type="entry name" value="Ig-like_dom_sf"/>
</dbReference>
<proteinExistence type="predicted"/>
<evidence type="ECO:0000259" key="2">
    <source>
        <dbReference type="PROSITE" id="PS50835"/>
    </source>
</evidence>
<accession>A0A8S4MMS2</accession>
<dbReference type="SUPFAM" id="SSF48726">
    <property type="entry name" value="Immunoglobulin"/>
    <property type="match status" value="1"/>
</dbReference>
<name>A0A8S4MMS2_BRALA</name>
<evidence type="ECO:0000313" key="4">
    <source>
        <dbReference type="Proteomes" id="UP000838412"/>
    </source>
</evidence>
<dbReference type="InterPro" id="IPR003599">
    <property type="entry name" value="Ig_sub"/>
</dbReference>
<keyword evidence="4" id="KW-1185">Reference proteome</keyword>
<dbReference type="OrthoDB" id="10028801at2759"/>
<dbReference type="SMART" id="SM00409">
    <property type="entry name" value="IG"/>
    <property type="match status" value="1"/>
</dbReference>
<evidence type="ECO:0000313" key="3">
    <source>
        <dbReference type="EMBL" id="CAH1277226.1"/>
    </source>
</evidence>
<dbReference type="InterPro" id="IPR007110">
    <property type="entry name" value="Ig-like_dom"/>
</dbReference>
<evidence type="ECO:0000256" key="1">
    <source>
        <dbReference type="SAM" id="MobiDB-lite"/>
    </source>
</evidence>
<protein>
    <submittedName>
        <fullName evidence="3">KIRREL protein</fullName>
    </submittedName>
</protein>
<dbReference type="InterPro" id="IPR013783">
    <property type="entry name" value="Ig-like_fold"/>
</dbReference>
<dbReference type="AlphaFoldDB" id="A0A8S4MMS2"/>
<feature type="region of interest" description="Disordered" evidence="1">
    <location>
        <begin position="152"/>
        <end position="309"/>
    </location>
</feature>
<dbReference type="PROSITE" id="PS50835">
    <property type="entry name" value="IG_LIKE"/>
    <property type="match status" value="1"/>
</dbReference>
<organism evidence="3 4">
    <name type="scientific">Branchiostoma lanceolatum</name>
    <name type="common">Common lancelet</name>
    <name type="synonym">Amphioxus lanceolatum</name>
    <dbReference type="NCBI Taxonomy" id="7740"/>
    <lineage>
        <taxon>Eukaryota</taxon>
        <taxon>Metazoa</taxon>
        <taxon>Chordata</taxon>
        <taxon>Cephalochordata</taxon>
        <taxon>Leptocardii</taxon>
        <taxon>Amphioxiformes</taxon>
        <taxon>Branchiostomatidae</taxon>
        <taxon>Branchiostoma</taxon>
    </lineage>
</organism>
<feature type="compositionally biased region" description="Polar residues" evidence="1">
    <location>
        <begin position="372"/>
        <end position="385"/>
    </location>
</feature>
<dbReference type="Proteomes" id="UP000838412">
    <property type="component" value="Unassembled WGS sequence"/>
</dbReference>
<dbReference type="Gene3D" id="2.60.40.10">
    <property type="entry name" value="Immunoglobulins"/>
    <property type="match status" value="1"/>
</dbReference>
<dbReference type="Pfam" id="PF13895">
    <property type="entry name" value="Ig_2"/>
    <property type="match status" value="1"/>
</dbReference>
<comment type="caution">
    <text evidence="3">The sequence shown here is derived from an EMBL/GenBank/DDBJ whole genome shotgun (WGS) entry which is preliminary data.</text>
</comment>
<gene>
    <name evidence="3" type="primary">KIRREL</name>
    <name evidence="3" type="ORF">BLAG_LOCUS26058</name>
</gene>
<dbReference type="EMBL" id="CAKMNS010000207">
    <property type="protein sequence ID" value="CAH1277226.1"/>
    <property type="molecule type" value="Genomic_DNA"/>
</dbReference>
<sequence>MFGTAEKLTTDVAPRLPVNDMSGDDLLQAGLVAGMAEEFVVREAGSDGHPCTQQCCSTIYRREDGDDQTTRSGADAANGKTNDANCMDVNNIQQCANKGEDHNLSLHQENALDIKTRLKNAALTTISKAAAENEQQNNVTSDVEIVKPYATSYLCPSPPNPGNAPQFDNPDNDTQSPGPEDTAQPPNTENGEHPPNPENGAHPPNPENATQPPNPENAAHDQPLNPENGALPPNPENGALPPNPENGAHPPNPENATQPPNPENAAHDQPLNPGNGAHPPNPENGALPPNPENGAHPPNPENGALPSNLESALKPNVMYVANVPKQVACASTDYWHTENPRSSCLLQFWAHRNVHASTPKADPAGKPRQESTKMNTTYTSTSAKMSARQTTIPFDTTTQEPEVITNGVGVPWCKMMFVTLHLAVLLAFLWPEIEGQQARYTEVPRDTTVVEGDNVTLNCSVENITNDTSVKGFGPPNYHFRTEGRTSGHPRYTIVGDPSEGEYNLHITNAGKSDDGRFRCWVREVRQDPAEATLTVKDRATSAASNMYVFSKKCLITLIMQCFVLNCL</sequence>
<reference evidence="3" key="1">
    <citation type="submission" date="2022-01" db="EMBL/GenBank/DDBJ databases">
        <authorList>
            <person name="Braso-Vives M."/>
        </authorList>
    </citation>
    <scope>NUCLEOTIDE SEQUENCE</scope>
</reference>
<feature type="region of interest" description="Disordered" evidence="1">
    <location>
        <begin position="357"/>
        <end position="385"/>
    </location>
</feature>
<feature type="domain" description="Ig-like" evidence="2">
    <location>
        <begin position="431"/>
        <end position="537"/>
    </location>
</feature>